<dbReference type="Proteomes" id="UP000659697">
    <property type="component" value="Unassembled WGS sequence"/>
</dbReference>
<proteinExistence type="inferred from homology"/>
<comment type="similarity">
    <text evidence="1">Belongs to the outer membrane factor (OMF) (TC 1.B.17) family.</text>
</comment>
<reference evidence="3" key="1">
    <citation type="journal article" date="2019" name="Int. J. Syst. Evol. Microbiol.">
        <title>The Global Catalogue of Microorganisms (GCM) 10K type strain sequencing project: providing services to taxonomists for standard genome sequencing and annotation.</title>
        <authorList>
            <consortium name="The Broad Institute Genomics Platform"/>
            <consortium name="The Broad Institute Genome Sequencing Center for Infectious Disease"/>
            <person name="Wu L."/>
            <person name="Ma J."/>
        </authorList>
    </citation>
    <scope>NUCLEOTIDE SEQUENCE [LARGE SCALE GENOMIC DNA]</scope>
    <source>
        <strain evidence="3">CGMCC 1.7003</strain>
    </source>
</reference>
<dbReference type="InterPro" id="IPR003423">
    <property type="entry name" value="OMP_efflux"/>
</dbReference>
<organism evidence="2 3">
    <name type="scientific">Alishewanella longhuensis</name>
    <dbReference type="NCBI Taxonomy" id="1091037"/>
    <lineage>
        <taxon>Bacteria</taxon>
        <taxon>Pseudomonadati</taxon>
        <taxon>Pseudomonadota</taxon>
        <taxon>Gammaproteobacteria</taxon>
        <taxon>Alteromonadales</taxon>
        <taxon>Alteromonadaceae</taxon>
        <taxon>Alishewanella</taxon>
    </lineage>
</organism>
<evidence type="ECO:0000313" key="2">
    <source>
        <dbReference type="EMBL" id="GHG62939.1"/>
    </source>
</evidence>
<accession>A0ABQ3L3Q0</accession>
<dbReference type="PANTHER" id="PTHR30203">
    <property type="entry name" value="OUTER MEMBRANE CATION EFFLUX PROTEIN"/>
    <property type="match status" value="1"/>
</dbReference>
<dbReference type="RefSeq" id="WP_189430534.1">
    <property type="nucleotide sequence ID" value="NZ_BNAO01000002.1"/>
</dbReference>
<dbReference type="SUPFAM" id="SSF56954">
    <property type="entry name" value="Outer membrane efflux proteins (OEP)"/>
    <property type="match status" value="1"/>
</dbReference>
<evidence type="ECO:0000313" key="3">
    <source>
        <dbReference type="Proteomes" id="UP000659697"/>
    </source>
</evidence>
<dbReference type="Gene3D" id="1.20.1600.10">
    <property type="entry name" value="Outer membrane efflux proteins (OEP)"/>
    <property type="match status" value="1"/>
</dbReference>
<gene>
    <name evidence="2" type="ORF">GCM10010919_08220</name>
</gene>
<sequence length="450" mass="49062">MYSILFGKRLVALYVCVPVMLLFSIIGSKSYATESLPPLTLERAAQRLVQQHPQLQVLDWRLKAATEQLQVAALNPGYELALGAENLLGTGELSGVKSLELSVALSSVLELGNKRQTRTATASAEQALLLAQRQANSLDLLGELTQRFISVLTLQQKLQLASEAVAISEQALQLVGQRVQGGGAPEAELLRARVAVRQAQLQQGLLQAELASGKLALASLWGAQHADFSVVSGDLFQLTDSTDFQLLYQRVLTTPQLEVFAATARLQQAQLAQLHSQSVADVSWQLGVMRSQENRDFAVVAGVSVPLFSQSRNQVAVKVALAENEAQRITQQDELLQLRARLYQAWQMHRYSTMAVRDLQREILPLLQQALTQTEDAYLRGRYSYTDWLSARQALQEAQLQLLDAASTALSNQALLEQLTGLPLAASANTNHSFPQPFSSAATSAAGSLP</sequence>
<dbReference type="PANTHER" id="PTHR30203:SF24">
    <property type="entry name" value="BLR4935 PROTEIN"/>
    <property type="match status" value="1"/>
</dbReference>
<keyword evidence="3" id="KW-1185">Reference proteome</keyword>
<dbReference type="Pfam" id="PF02321">
    <property type="entry name" value="OEP"/>
    <property type="match status" value="1"/>
</dbReference>
<protein>
    <recommendedName>
        <fullName evidence="4">TolC family protein</fullName>
    </recommendedName>
</protein>
<name>A0ABQ3L3Q0_9ALTE</name>
<comment type="caution">
    <text evidence="2">The sequence shown here is derived from an EMBL/GenBank/DDBJ whole genome shotgun (WGS) entry which is preliminary data.</text>
</comment>
<evidence type="ECO:0000256" key="1">
    <source>
        <dbReference type="ARBA" id="ARBA00007613"/>
    </source>
</evidence>
<dbReference type="InterPro" id="IPR010131">
    <property type="entry name" value="MdtP/NodT-like"/>
</dbReference>
<dbReference type="EMBL" id="BNAO01000002">
    <property type="protein sequence ID" value="GHG62939.1"/>
    <property type="molecule type" value="Genomic_DNA"/>
</dbReference>
<evidence type="ECO:0008006" key="4">
    <source>
        <dbReference type="Google" id="ProtNLM"/>
    </source>
</evidence>